<evidence type="ECO:0000313" key="1">
    <source>
        <dbReference type="EMBL" id="KAJ7984439.1"/>
    </source>
</evidence>
<dbReference type="EMBL" id="CM055764">
    <property type="protein sequence ID" value="KAJ7984439.1"/>
    <property type="molecule type" value="Genomic_DNA"/>
</dbReference>
<gene>
    <name evidence="1" type="ORF">DPEC_G00354850</name>
</gene>
<organism evidence="1 2">
    <name type="scientific">Dallia pectoralis</name>
    <name type="common">Alaska blackfish</name>
    <dbReference type="NCBI Taxonomy" id="75939"/>
    <lineage>
        <taxon>Eukaryota</taxon>
        <taxon>Metazoa</taxon>
        <taxon>Chordata</taxon>
        <taxon>Craniata</taxon>
        <taxon>Vertebrata</taxon>
        <taxon>Euteleostomi</taxon>
        <taxon>Actinopterygii</taxon>
        <taxon>Neopterygii</taxon>
        <taxon>Teleostei</taxon>
        <taxon>Protacanthopterygii</taxon>
        <taxon>Esociformes</taxon>
        <taxon>Umbridae</taxon>
        <taxon>Dallia</taxon>
    </lineage>
</organism>
<comment type="caution">
    <text evidence="1">The sequence shown here is derived from an EMBL/GenBank/DDBJ whole genome shotgun (WGS) entry which is preliminary data.</text>
</comment>
<sequence>MSCRNGAGQTRGATSGPQPLRATVPFQLHKPQTSVRNDKSEKTNVGQVTAGMRRTMSLDAIVGPYLQGHWPKEPEVQTSLCRKDQCTQTPDSWADKTQSKRGSGGHKRSASWGNDEHLQEIAKLKSQLQQQCPKSGLSEGHEKLRNQNYLLESYSPVISQNHLVPSPLTPLYKLTPSLHQSVEGLNQELEGMFVCQLPHHQCTVLEVPDGHRAPVPPQICSSGSQSDFSTLPVFSTPSPSSSLSPSPASRDVLPVNLDPGVTEGVDGSCLPSPLTSQGGWETSSPRPNKSYCFQREPPEGCEKVRVCVRRLAFRVYPSLPFSRPALTQTR</sequence>
<dbReference type="Proteomes" id="UP001157502">
    <property type="component" value="Chromosome 37"/>
</dbReference>
<name>A0ACC2EZA6_DALPE</name>
<proteinExistence type="predicted"/>
<reference evidence="1" key="1">
    <citation type="submission" date="2021-05" db="EMBL/GenBank/DDBJ databases">
        <authorList>
            <person name="Pan Q."/>
            <person name="Jouanno E."/>
            <person name="Zahm M."/>
            <person name="Klopp C."/>
            <person name="Cabau C."/>
            <person name="Louis A."/>
            <person name="Berthelot C."/>
            <person name="Parey E."/>
            <person name="Roest Crollius H."/>
            <person name="Montfort J."/>
            <person name="Robinson-Rechavi M."/>
            <person name="Bouchez O."/>
            <person name="Lampietro C."/>
            <person name="Lopez Roques C."/>
            <person name="Donnadieu C."/>
            <person name="Postlethwait J."/>
            <person name="Bobe J."/>
            <person name="Dillon D."/>
            <person name="Chandos A."/>
            <person name="von Hippel F."/>
            <person name="Guiguen Y."/>
        </authorList>
    </citation>
    <scope>NUCLEOTIDE SEQUENCE</scope>
    <source>
        <strain evidence="1">YG-Jan2019</strain>
    </source>
</reference>
<keyword evidence="2" id="KW-1185">Reference proteome</keyword>
<protein>
    <submittedName>
        <fullName evidence="1">Uncharacterized protein</fullName>
    </submittedName>
</protein>
<accession>A0ACC2EZA6</accession>
<evidence type="ECO:0000313" key="2">
    <source>
        <dbReference type="Proteomes" id="UP001157502"/>
    </source>
</evidence>